<dbReference type="OrthoDB" id="9814853at2"/>
<evidence type="ECO:0000259" key="1">
    <source>
        <dbReference type="Pfam" id="PF23343"/>
    </source>
</evidence>
<dbReference type="InterPro" id="IPR056906">
    <property type="entry name" value="ORF2/G2P_dom"/>
</dbReference>
<dbReference type="Proteomes" id="UP000184080">
    <property type="component" value="Unassembled WGS sequence"/>
</dbReference>
<reference evidence="2 3" key="1">
    <citation type="submission" date="2016-11" db="EMBL/GenBank/DDBJ databases">
        <authorList>
            <person name="Jaros S."/>
            <person name="Januszkiewicz K."/>
            <person name="Wedrychowicz H."/>
        </authorList>
    </citation>
    <scope>NUCLEOTIDE SEQUENCE [LARGE SCALE GENOMIC DNA]</scope>
    <source>
        <strain evidence="2 3">DSM 21864</strain>
    </source>
</reference>
<protein>
    <recommendedName>
        <fullName evidence="1">Replication-associated protein ORF2/G2P domain-containing protein</fullName>
    </recommendedName>
</protein>
<organism evidence="2 3">
    <name type="scientific">Clostridium amylolyticum</name>
    <dbReference type="NCBI Taxonomy" id="1121298"/>
    <lineage>
        <taxon>Bacteria</taxon>
        <taxon>Bacillati</taxon>
        <taxon>Bacillota</taxon>
        <taxon>Clostridia</taxon>
        <taxon>Eubacteriales</taxon>
        <taxon>Clostridiaceae</taxon>
        <taxon>Clostridium</taxon>
    </lineage>
</organism>
<evidence type="ECO:0000313" key="2">
    <source>
        <dbReference type="EMBL" id="SHJ65211.1"/>
    </source>
</evidence>
<sequence length="245" mass="28994">MPYVMSVTRAGKTVEVEKYYTHRYKAKGVKRGEIKNPTSEEQEKINIRQAEKKLRRRINANFTEGDFHIIFDYKKEERPSTKEEMRKDIDKALRKLREEYKKQGKELKYIHIMEMGSRGAAHHHLVINCIDTKILQKSWTKGRVKIFPLDDTGQYGELASYLIKQTSKSKELQGKKWNSSKNLIIPEPEITIISHREWFRTDATPKKGYYIDKNSVKKGIDKFTGYGYLRYTMIKIPDRDIRKLE</sequence>
<dbReference type="AlphaFoldDB" id="A0A1M6L1U2"/>
<accession>A0A1M6L1U2</accession>
<feature type="domain" description="Replication-associated protein ORF2/G2P" evidence="1">
    <location>
        <begin position="82"/>
        <end position="168"/>
    </location>
</feature>
<gene>
    <name evidence="2" type="ORF">SAMN05444401_3578</name>
</gene>
<name>A0A1M6L1U2_9CLOT</name>
<dbReference type="Pfam" id="PF23343">
    <property type="entry name" value="REP_ORF2-G2P"/>
    <property type="match status" value="1"/>
</dbReference>
<proteinExistence type="predicted"/>
<dbReference type="EMBL" id="FQZO01000006">
    <property type="protein sequence ID" value="SHJ65211.1"/>
    <property type="molecule type" value="Genomic_DNA"/>
</dbReference>
<keyword evidence="3" id="KW-1185">Reference proteome</keyword>
<evidence type="ECO:0000313" key="3">
    <source>
        <dbReference type="Proteomes" id="UP000184080"/>
    </source>
</evidence>
<dbReference type="STRING" id="1121298.SAMN05444401_3578"/>